<dbReference type="GO" id="GO:0055085">
    <property type="term" value="P:transmembrane transport"/>
    <property type="evidence" value="ECO:0007669"/>
    <property type="project" value="TreeGrafter"/>
</dbReference>
<evidence type="ECO:0000256" key="6">
    <source>
        <dbReference type="ARBA" id="ARBA00022989"/>
    </source>
</evidence>
<feature type="transmembrane region" description="Helical" evidence="8">
    <location>
        <begin position="35"/>
        <end position="56"/>
    </location>
</feature>
<feature type="transmembrane region" description="Helical" evidence="8">
    <location>
        <begin position="258"/>
        <end position="286"/>
    </location>
</feature>
<accession>A0A1F6C6G7</accession>
<evidence type="ECO:0000256" key="8">
    <source>
        <dbReference type="SAM" id="Phobius"/>
    </source>
</evidence>
<reference evidence="9 10" key="1">
    <citation type="journal article" date="2016" name="Nat. Commun.">
        <title>Thousands of microbial genomes shed light on interconnected biogeochemical processes in an aquifer system.</title>
        <authorList>
            <person name="Anantharaman K."/>
            <person name="Brown C.T."/>
            <person name="Hug L.A."/>
            <person name="Sharon I."/>
            <person name="Castelle C.J."/>
            <person name="Probst A.J."/>
            <person name="Thomas B.C."/>
            <person name="Singh A."/>
            <person name="Wilkins M.J."/>
            <person name="Karaoz U."/>
            <person name="Brodie E.L."/>
            <person name="Williams K.H."/>
            <person name="Hubbard S.S."/>
            <person name="Banfield J.F."/>
        </authorList>
    </citation>
    <scope>NUCLEOTIDE SEQUENCE [LARGE SCALE GENOMIC DNA]</scope>
</reference>
<evidence type="ECO:0000313" key="9">
    <source>
        <dbReference type="EMBL" id="OGG44693.1"/>
    </source>
</evidence>
<keyword evidence="4" id="KW-1003">Cell membrane</keyword>
<evidence type="ECO:0000256" key="3">
    <source>
        <dbReference type="ARBA" id="ARBA00022448"/>
    </source>
</evidence>
<keyword evidence="3" id="KW-0813">Transport</keyword>
<dbReference type="PANTHER" id="PTHR21716:SF53">
    <property type="entry name" value="PERMEASE PERM-RELATED"/>
    <property type="match status" value="1"/>
</dbReference>
<proteinExistence type="inferred from homology"/>
<evidence type="ECO:0000256" key="2">
    <source>
        <dbReference type="ARBA" id="ARBA00009773"/>
    </source>
</evidence>
<gene>
    <name evidence="9" type="ORF">A2841_00860</name>
</gene>
<feature type="transmembrane region" description="Helical" evidence="8">
    <location>
        <begin position="232"/>
        <end position="251"/>
    </location>
</feature>
<evidence type="ECO:0000313" key="10">
    <source>
        <dbReference type="Proteomes" id="UP000178249"/>
    </source>
</evidence>
<dbReference type="InterPro" id="IPR002549">
    <property type="entry name" value="AI-2E-like"/>
</dbReference>
<feature type="transmembrane region" description="Helical" evidence="8">
    <location>
        <begin position="63"/>
        <end position="85"/>
    </location>
</feature>
<comment type="similarity">
    <text evidence="2">Belongs to the autoinducer-2 exporter (AI-2E) (TC 2.A.86) family.</text>
</comment>
<feature type="transmembrane region" description="Helical" evidence="8">
    <location>
        <begin position="150"/>
        <end position="173"/>
    </location>
</feature>
<evidence type="ECO:0008006" key="11">
    <source>
        <dbReference type="Google" id="ProtNLM"/>
    </source>
</evidence>
<evidence type="ECO:0000256" key="5">
    <source>
        <dbReference type="ARBA" id="ARBA00022692"/>
    </source>
</evidence>
<dbReference type="AlphaFoldDB" id="A0A1F6C6G7"/>
<feature type="transmembrane region" description="Helical" evidence="8">
    <location>
        <begin position="306"/>
        <end position="333"/>
    </location>
</feature>
<dbReference type="Proteomes" id="UP000178249">
    <property type="component" value="Unassembled WGS sequence"/>
</dbReference>
<comment type="caution">
    <text evidence="9">The sequence shown here is derived from an EMBL/GenBank/DDBJ whole genome shotgun (WGS) entry which is preliminary data.</text>
</comment>
<sequence length="353" mass="38129">MGERPLSITITPGTIVTAIVIGLVVWLLFYLQSLVLIVLTAIVLASALEPGIAWFMRYRVHRVFAVAFVYLIIFGVLFGVSYAFLPPLIGEVEGFISRFPEFLSSLKIDTLLSQGLLGTATQAVASESLADTLFQFREAFTTSGEGAFRVLSGIFGGVVSFVLIIVLSVYFAAQETGVDDFLRLITPVKYQEYAIDLWKRSHHKIGLWMQGQLLLSLIMGVLAYLWLTILGVPYAIVLALIVAIAELIPIFGPIISGVIAVAVAASSTGTTTVLLVVSGFVILQLFESHLMYPLVVKKVVGVPPLLVILALVAGSQLAGFLGILLSVPIAAALQEFVSDVQRSKERELAGMKE</sequence>
<keyword evidence="6 8" id="KW-1133">Transmembrane helix</keyword>
<organism evidence="9 10">
    <name type="scientific">Candidatus Kaiserbacteria bacterium RIFCSPHIGHO2_01_FULL_48_10</name>
    <dbReference type="NCBI Taxonomy" id="1798476"/>
    <lineage>
        <taxon>Bacteria</taxon>
        <taxon>Candidatus Kaiseribacteriota</taxon>
    </lineage>
</organism>
<feature type="transmembrane region" description="Helical" evidence="8">
    <location>
        <begin position="7"/>
        <end position="29"/>
    </location>
</feature>
<feature type="transmembrane region" description="Helical" evidence="8">
    <location>
        <begin position="205"/>
        <end position="226"/>
    </location>
</feature>
<evidence type="ECO:0000256" key="4">
    <source>
        <dbReference type="ARBA" id="ARBA00022475"/>
    </source>
</evidence>
<comment type="subcellular location">
    <subcellularLocation>
        <location evidence="1">Cell membrane</location>
        <topology evidence="1">Multi-pass membrane protein</topology>
    </subcellularLocation>
</comment>
<evidence type="ECO:0000256" key="7">
    <source>
        <dbReference type="ARBA" id="ARBA00023136"/>
    </source>
</evidence>
<protein>
    <recommendedName>
        <fullName evidence="11">AI-2E family transporter</fullName>
    </recommendedName>
</protein>
<dbReference type="GO" id="GO:0005886">
    <property type="term" value="C:plasma membrane"/>
    <property type="evidence" value="ECO:0007669"/>
    <property type="project" value="UniProtKB-SubCell"/>
</dbReference>
<keyword evidence="5 8" id="KW-0812">Transmembrane</keyword>
<dbReference type="Pfam" id="PF01594">
    <property type="entry name" value="AI-2E_transport"/>
    <property type="match status" value="1"/>
</dbReference>
<dbReference type="EMBL" id="MFKP01000004">
    <property type="protein sequence ID" value="OGG44693.1"/>
    <property type="molecule type" value="Genomic_DNA"/>
</dbReference>
<evidence type="ECO:0000256" key="1">
    <source>
        <dbReference type="ARBA" id="ARBA00004651"/>
    </source>
</evidence>
<name>A0A1F6C6G7_9BACT</name>
<dbReference type="PANTHER" id="PTHR21716">
    <property type="entry name" value="TRANSMEMBRANE PROTEIN"/>
    <property type="match status" value="1"/>
</dbReference>
<keyword evidence="7 8" id="KW-0472">Membrane</keyword>